<organism evidence="2 3">
    <name type="scientific">Araneus ventricosus</name>
    <name type="common">Orbweaver spider</name>
    <name type="synonym">Epeira ventricosa</name>
    <dbReference type="NCBI Taxonomy" id="182803"/>
    <lineage>
        <taxon>Eukaryota</taxon>
        <taxon>Metazoa</taxon>
        <taxon>Ecdysozoa</taxon>
        <taxon>Arthropoda</taxon>
        <taxon>Chelicerata</taxon>
        <taxon>Arachnida</taxon>
        <taxon>Araneae</taxon>
        <taxon>Araneomorphae</taxon>
        <taxon>Entelegynae</taxon>
        <taxon>Araneoidea</taxon>
        <taxon>Araneidae</taxon>
        <taxon>Araneus</taxon>
    </lineage>
</organism>
<evidence type="ECO:0000313" key="2">
    <source>
        <dbReference type="EMBL" id="GBO07483.1"/>
    </source>
</evidence>
<evidence type="ECO:0000313" key="3">
    <source>
        <dbReference type="Proteomes" id="UP000499080"/>
    </source>
</evidence>
<reference evidence="2 3" key="1">
    <citation type="journal article" date="2019" name="Sci. Rep.">
        <title>Orb-weaving spider Araneus ventricosus genome elucidates the spidroin gene catalogue.</title>
        <authorList>
            <person name="Kono N."/>
            <person name="Nakamura H."/>
            <person name="Ohtoshi R."/>
            <person name="Moran D.A.P."/>
            <person name="Shinohara A."/>
            <person name="Yoshida Y."/>
            <person name="Fujiwara M."/>
            <person name="Mori M."/>
            <person name="Tomita M."/>
            <person name="Arakawa K."/>
        </authorList>
    </citation>
    <scope>NUCLEOTIDE SEQUENCE [LARGE SCALE GENOMIC DNA]</scope>
</reference>
<comment type="caution">
    <text evidence="2">The sequence shown here is derived from an EMBL/GenBank/DDBJ whole genome shotgun (WGS) entry which is preliminary data.</text>
</comment>
<dbReference type="EMBL" id="BGPR01033516">
    <property type="protein sequence ID" value="GBO07483.1"/>
    <property type="molecule type" value="Genomic_DNA"/>
</dbReference>
<dbReference type="AlphaFoldDB" id="A0A4Y2U4S2"/>
<gene>
    <name evidence="2" type="ORF">AVEN_83929_1</name>
</gene>
<keyword evidence="3" id="KW-1185">Reference proteome</keyword>
<protein>
    <submittedName>
        <fullName evidence="2">Uncharacterized protein</fullName>
    </submittedName>
</protein>
<sequence>MESGHESTSPASTESSLGFKLEPEDFFVPHELSMDPTPNIKLEHQESSIMETIPSGELEPRESSIMETIPSGELEPQESSILEPTPAPITMDPTPESPEDPTPKLRNESTPVESTSEEHTTPERKIHPIPVAFVDLSKISFVPTMGIFPEPGDLIVKFHKPPPRVFFIQGDGDGMYWMNTKRDE</sequence>
<dbReference type="Proteomes" id="UP000499080">
    <property type="component" value="Unassembled WGS sequence"/>
</dbReference>
<feature type="region of interest" description="Disordered" evidence="1">
    <location>
        <begin position="1"/>
        <end position="122"/>
    </location>
</feature>
<accession>A0A4Y2U4S2</accession>
<name>A0A4Y2U4S2_ARAVE</name>
<proteinExistence type="predicted"/>
<feature type="compositionally biased region" description="Polar residues" evidence="1">
    <location>
        <begin position="1"/>
        <end position="16"/>
    </location>
</feature>
<evidence type="ECO:0000256" key="1">
    <source>
        <dbReference type="SAM" id="MobiDB-lite"/>
    </source>
</evidence>